<comment type="caution">
    <text evidence="2">The sequence shown here is derived from an EMBL/GenBank/DDBJ whole genome shotgun (WGS) entry which is preliminary data.</text>
</comment>
<sequence>MTSAITTIQTRQQGFQPSPPRPSPPSTSTPSTSAKSPLSRDKPKLVWRPTGGGAVTGGVDGKVGRGKVTGVGQVGEEIERELSTLYVSNERNVGEMREIRERKIVGDMRDASERERKKSWGESLVKTAVDAGVLGAALGLTAYRLVTPKKVEETSKVSSESSRRSSSSSASRHSSRSSPPKSVLVDLLPPPAYEEYPRSIRGERDVEDTESWTDMNEEIITPSQSRASTQRGNHHSPGSHRHRRKRSRAKSTKLTSMKSMPSFEIHLDPQPPSSVISLSTSNDLPLSNDEFLDEGLGPTLCGGGNPEEDKGNDWGNEMGERLDAMSNTLRHLVEEGQKALEAECPVLSGGDWVEDEL</sequence>
<dbReference type="STRING" id="71784.A0A1Y2ANZ1"/>
<feature type="compositionally biased region" description="Polar residues" evidence="1">
    <location>
        <begin position="1"/>
        <end position="16"/>
    </location>
</feature>
<reference evidence="2 3" key="1">
    <citation type="submission" date="2016-07" db="EMBL/GenBank/DDBJ databases">
        <title>Pervasive Adenine N6-methylation of Active Genes in Fungi.</title>
        <authorList>
            <consortium name="DOE Joint Genome Institute"/>
            <person name="Mondo S.J."/>
            <person name="Dannebaum R.O."/>
            <person name="Kuo R.C."/>
            <person name="Labutti K."/>
            <person name="Haridas S."/>
            <person name="Kuo A."/>
            <person name="Salamov A."/>
            <person name="Ahrendt S.R."/>
            <person name="Lipzen A."/>
            <person name="Sullivan W."/>
            <person name="Andreopoulos W.B."/>
            <person name="Clum A."/>
            <person name="Lindquist E."/>
            <person name="Daum C."/>
            <person name="Ramamoorthy G.K."/>
            <person name="Gryganskyi A."/>
            <person name="Culley D."/>
            <person name="Magnuson J.K."/>
            <person name="James T.Y."/>
            <person name="O'Malley M.A."/>
            <person name="Stajich J.E."/>
            <person name="Spatafora J.W."/>
            <person name="Visel A."/>
            <person name="Grigoriev I.V."/>
        </authorList>
    </citation>
    <scope>NUCLEOTIDE SEQUENCE [LARGE SCALE GENOMIC DNA]</scope>
    <source>
        <strain evidence="2 3">68-887.2</strain>
    </source>
</reference>
<feature type="compositionally biased region" description="Basic and acidic residues" evidence="1">
    <location>
        <begin position="195"/>
        <end position="204"/>
    </location>
</feature>
<protein>
    <submittedName>
        <fullName evidence="2">Uncharacterized protein</fullName>
    </submittedName>
</protein>
<organism evidence="2 3">
    <name type="scientific">Naematelia encephala</name>
    <dbReference type="NCBI Taxonomy" id="71784"/>
    <lineage>
        <taxon>Eukaryota</taxon>
        <taxon>Fungi</taxon>
        <taxon>Dikarya</taxon>
        <taxon>Basidiomycota</taxon>
        <taxon>Agaricomycotina</taxon>
        <taxon>Tremellomycetes</taxon>
        <taxon>Tremellales</taxon>
        <taxon>Naemateliaceae</taxon>
        <taxon>Naematelia</taxon>
    </lineage>
</organism>
<gene>
    <name evidence="2" type="ORF">BCR39DRAFT_547532</name>
</gene>
<name>A0A1Y2ANZ1_9TREE</name>
<dbReference type="Proteomes" id="UP000193986">
    <property type="component" value="Unassembled WGS sequence"/>
</dbReference>
<feature type="region of interest" description="Disordered" evidence="1">
    <location>
        <begin position="151"/>
        <end position="256"/>
    </location>
</feature>
<dbReference type="AlphaFoldDB" id="A0A1Y2ANZ1"/>
<evidence type="ECO:0000313" key="3">
    <source>
        <dbReference type="Proteomes" id="UP000193986"/>
    </source>
</evidence>
<feature type="compositionally biased region" description="Basic residues" evidence="1">
    <location>
        <begin position="232"/>
        <end position="251"/>
    </location>
</feature>
<feature type="region of interest" description="Disordered" evidence="1">
    <location>
        <begin position="1"/>
        <end position="65"/>
    </location>
</feature>
<evidence type="ECO:0000256" key="1">
    <source>
        <dbReference type="SAM" id="MobiDB-lite"/>
    </source>
</evidence>
<feature type="compositionally biased region" description="Polar residues" evidence="1">
    <location>
        <begin position="221"/>
        <end position="230"/>
    </location>
</feature>
<feature type="compositionally biased region" description="Low complexity" evidence="1">
    <location>
        <begin position="28"/>
        <end position="37"/>
    </location>
</feature>
<feature type="compositionally biased region" description="Pro residues" evidence="1">
    <location>
        <begin position="17"/>
        <end position="27"/>
    </location>
</feature>
<dbReference type="EMBL" id="MCFC01000070">
    <property type="protein sequence ID" value="ORY24206.1"/>
    <property type="molecule type" value="Genomic_DNA"/>
</dbReference>
<dbReference type="InParanoid" id="A0A1Y2ANZ1"/>
<accession>A0A1Y2ANZ1</accession>
<feature type="compositionally biased region" description="Acidic residues" evidence="1">
    <location>
        <begin position="205"/>
        <end position="217"/>
    </location>
</feature>
<evidence type="ECO:0000313" key="2">
    <source>
        <dbReference type="EMBL" id="ORY24206.1"/>
    </source>
</evidence>
<feature type="compositionally biased region" description="Gly residues" evidence="1">
    <location>
        <begin position="50"/>
        <end position="65"/>
    </location>
</feature>
<feature type="compositionally biased region" description="Low complexity" evidence="1">
    <location>
        <begin position="156"/>
        <end position="183"/>
    </location>
</feature>
<keyword evidence="3" id="KW-1185">Reference proteome</keyword>
<proteinExistence type="predicted"/>